<dbReference type="InterPro" id="IPR004640">
    <property type="entry name" value="HscB"/>
</dbReference>
<sequence length="237" mass="27833">MIIKLFKRVLRPQVFRFISQHRLQNVSPTKNPRNLHSFRLLPPTITSNKRWRHTAFTNTCWKCSKERYNKFDIICDNEQCKAIQPPAENTNIFQLLALGSPNFDINEGLLKRNYLQLQRIAHPDSFGQSSEVAGHEVIDLKALNNPSLLMEVMDSIEELEQCQTKDQIEEIKKVNEGIEETSITDNLKSTLQRLSQSFNQKDYPQVKENTVKLQYWQNIQQAIQNWEPGKRIEMHHF</sequence>
<evidence type="ECO:0000256" key="2">
    <source>
        <dbReference type="ARBA" id="ARBA00023186"/>
    </source>
</evidence>
<dbReference type="InterPro" id="IPR036386">
    <property type="entry name" value="HscB_C_sf"/>
</dbReference>
<organism evidence="4 5">
    <name type="scientific">Mucor plumbeus</name>
    <dbReference type="NCBI Taxonomy" id="97098"/>
    <lineage>
        <taxon>Eukaryota</taxon>
        <taxon>Fungi</taxon>
        <taxon>Fungi incertae sedis</taxon>
        <taxon>Mucoromycota</taxon>
        <taxon>Mucoromycotina</taxon>
        <taxon>Mucoromycetes</taxon>
        <taxon>Mucorales</taxon>
        <taxon>Mucorineae</taxon>
        <taxon>Mucoraceae</taxon>
        <taxon>Mucor</taxon>
    </lineage>
</organism>
<dbReference type="GO" id="GO:0051087">
    <property type="term" value="F:protein-folding chaperone binding"/>
    <property type="evidence" value="ECO:0007669"/>
    <property type="project" value="InterPro"/>
</dbReference>
<protein>
    <recommendedName>
        <fullName evidence="3">Co-chaperone HscB C-terminal oligomerisation domain-containing protein</fullName>
    </recommendedName>
</protein>
<evidence type="ECO:0000259" key="3">
    <source>
        <dbReference type="Pfam" id="PF07743"/>
    </source>
</evidence>
<accession>A0A8H7V725</accession>
<dbReference type="PANTHER" id="PTHR14021">
    <property type="entry name" value="IRON-SULFUR CLUSTER CO-CHAPERONE PROTEIN HSCB"/>
    <property type="match status" value="1"/>
</dbReference>
<evidence type="ECO:0000256" key="1">
    <source>
        <dbReference type="ARBA" id="ARBA00010476"/>
    </source>
</evidence>
<proteinExistence type="inferred from homology"/>
<name>A0A8H7V725_9FUNG</name>
<dbReference type="Pfam" id="PF07743">
    <property type="entry name" value="HSCB_C"/>
    <property type="match status" value="1"/>
</dbReference>
<dbReference type="EMBL" id="JAEPRC010000048">
    <property type="protein sequence ID" value="KAG2212541.1"/>
    <property type="molecule type" value="Genomic_DNA"/>
</dbReference>
<dbReference type="Gene3D" id="1.20.1280.20">
    <property type="entry name" value="HscB, C-terminal domain"/>
    <property type="match status" value="1"/>
</dbReference>
<comment type="similarity">
    <text evidence="1">Belongs to the HscB family.</text>
</comment>
<keyword evidence="5" id="KW-1185">Reference proteome</keyword>
<dbReference type="AlphaFoldDB" id="A0A8H7V725"/>
<dbReference type="GO" id="GO:0005739">
    <property type="term" value="C:mitochondrion"/>
    <property type="evidence" value="ECO:0007669"/>
    <property type="project" value="TreeGrafter"/>
</dbReference>
<dbReference type="OrthoDB" id="2419246at2759"/>
<feature type="domain" description="Co-chaperone HscB C-terminal oligomerisation" evidence="3">
    <location>
        <begin position="145"/>
        <end position="224"/>
    </location>
</feature>
<evidence type="ECO:0000313" key="5">
    <source>
        <dbReference type="Proteomes" id="UP000650833"/>
    </source>
</evidence>
<reference evidence="4" key="1">
    <citation type="submission" date="2020-12" db="EMBL/GenBank/DDBJ databases">
        <title>Metabolic potential, ecology and presence of endohyphal bacteria is reflected in genomic diversity of Mucoromycotina.</title>
        <authorList>
            <person name="Muszewska A."/>
            <person name="Okrasinska A."/>
            <person name="Steczkiewicz K."/>
            <person name="Drgas O."/>
            <person name="Orlowska M."/>
            <person name="Perlinska-Lenart U."/>
            <person name="Aleksandrzak-Piekarczyk T."/>
            <person name="Szatraj K."/>
            <person name="Zielenkiewicz U."/>
            <person name="Pilsyk S."/>
            <person name="Malc E."/>
            <person name="Mieczkowski P."/>
            <person name="Kruszewska J.S."/>
            <person name="Biernat P."/>
            <person name="Pawlowska J."/>
        </authorList>
    </citation>
    <scope>NUCLEOTIDE SEQUENCE</scope>
    <source>
        <strain evidence="4">CBS 226.32</strain>
    </source>
</reference>
<dbReference type="PANTHER" id="PTHR14021:SF15">
    <property type="entry name" value="IRON-SULFUR CLUSTER CO-CHAPERONE PROTEIN HSCB"/>
    <property type="match status" value="1"/>
</dbReference>
<dbReference type="GO" id="GO:0044571">
    <property type="term" value="P:[2Fe-2S] cluster assembly"/>
    <property type="evidence" value="ECO:0007669"/>
    <property type="project" value="InterPro"/>
</dbReference>
<dbReference type="GO" id="GO:0051259">
    <property type="term" value="P:protein complex oligomerization"/>
    <property type="evidence" value="ECO:0007669"/>
    <property type="project" value="InterPro"/>
</dbReference>
<dbReference type="SUPFAM" id="SSF47144">
    <property type="entry name" value="HSC20 (HSCB), C-terminal oligomerisation domain"/>
    <property type="match status" value="1"/>
</dbReference>
<gene>
    <name evidence="4" type="ORF">INT46_010022</name>
</gene>
<dbReference type="InterPro" id="IPR009073">
    <property type="entry name" value="HscB_oligo_C"/>
</dbReference>
<dbReference type="Proteomes" id="UP000650833">
    <property type="component" value="Unassembled WGS sequence"/>
</dbReference>
<comment type="caution">
    <text evidence="4">The sequence shown here is derived from an EMBL/GenBank/DDBJ whole genome shotgun (WGS) entry which is preliminary data.</text>
</comment>
<evidence type="ECO:0000313" key="4">
    <source>
        <dbReference type="EMBL" id="KAG2212541.1"/>
    </source>
</evidence>
<keyword evidence="2" id="KW-0143">Chaperone</keyword>
<dbReference type="GO" id="GO:0001671">
    <property type="term" value="F:ATPase activator activity"/>
    <property type="evidence" value="ECO:0007669"/>
    <property type="project" value="InterPro"/>
</dbReference>